<organism evidence="1 2">
    <name type="scientific">Mesonia oceanica</name>
    <dbReference type="NCBI Taxonomy" id="2687242"/>
    <lineage>
        <taxon>Bacteria</taxon>
        <taxon>Pseudomonadati</taxon>
        <taxon>Bacteroidota</taxon>
        <taxon>Flavobacteriia</taxon>
        <taxon>Flavobacteriales</taxon>
        <taxon>Flavobacteriaceae</taxon>
        <taxon>Mesonia</taxon>
    </lineage>
</organism>
<dbReference type="EMBL" id="CABVMM010000002">
    <property type="protein sequence ID" value="VVU99183.1"/>
    <property type="molecule type" value="Genomic_DNA"/>
</dbReference>
<reference evidence="1" key="1">
    <citation type="submission" date="2019-09" db="EMBL/GenBank/DDBJ databases">
        <authorList>
            <person name="Rodrigo-Torres L."/>
            <person name="Arahal R. D."/>
            <person name="Lucena T."/>
        </authorList>
    </citation>
    <scope>NUCLEOTIDE SEQUENCE</scope>
    <source>
        <strain evidence="1">ISS653</strain>
    </source>
</reference>
<protein>
    <submittedName>
        <fullName evidence="1">Uncharacterized protein</fullName>
    </submittedName>
</protein>
<evidence type="ECO:0000313" key="1">
    <source>
        <dbReference type="EMBL" id="VVU99183.1"/>
    </source>
</evidence>
<gene>
    <name evidence="1" type="ORF">FVB9532_00435</name>
</gene>
<name>A0AC61Y4E5_9FLAO</name>
<proteinExistence type="predicted"/>
<keyword evidence="2" id="KW-1185">Reference proteome</keyword>
<dbReference type="Proteomes" id="UP000356253">
    <property type="component" value="Unassembled WGS sequence"/>
</dbReference>
<evidence type="ECO:0000313" key="2">
    <source>
        <dbReference type="Proteomes" id="UP000356253"/>
    </source>
</evidence>
<sequence length="198" mass="22888">MNSLKNNILLFARIILPAILCASVVFLFGSIEYFKYNSIYFIISLFGIILIILNLNKIKYNIIISLVLSLNLCFLVFFSSMAIGSGIYYFFKKIILFFRLNITQLDNIFFNSNNIVSIAIIAPLLTLYLYSFLFKTRRSSFFYLIAFSSIVILVILVLTKALLGNNTKMFIIWQFIVALALQLILYQKELKTLFKSKN</sequence>
<accession>A0AC61Y4E5</accession>
<comment type="caution">
    <text evidence="1">The sequence shown here is derived from an EMBL/GenBank/DDBJ whole genome shotgun (WGS) entry which is preliminary data.</text>
</comment>